<dbReference type="InterPro" id="IPR006204">
    <property type="entry name" value="GHMP_kinase_N_dom"/>
</dbReference>
<keyword evidence="4" id="KW-0547">Nucleotide-binding</keyword>
<sequence>MKKIARCPHKLILFGEHSVLNNSKCIALCINKYGELFISSEKVSNILVKDLKNQGFVFSVNKLKKHPLSDNFDSIIKLNYHLGCGLGSSAVISLLSSVALYYNSKQNWELIYKKADEIEDYFHFKSSGVDIATIKTGGLISFQSKNIEHIDPQFLINFDIIIYNSNISKDTGKTILMDLNEKENNYIKLGKLAEEAYNLIKYGFKLKDFYDLVKQAQKVLEDLGVVPDIMKKEVRKMREKGIECKLTGAGNGGHLFTLVERGMIFENWERVNIDLVGLVLE</sequence>
<evidence type="ECO:0000313" key="11">
    <source>
        <dbReference type="EMBL" id="EQB60766.1"/>
    </source>
</evidence>
<gene>
    <name evidence="11" type="ORF">NAPIS_ORF01657</name>
</gene>
<dbReference type="OrthoDB" id="1652964at2759"/>
<dbReference type="UniPathway" id="UPA00057">
    <property type="reaction ID" value="UER00098"/>
</dbReference>
<keyword evidence="5 11" id="KW-0418">Kinase</keyword>
<proteinExistence type="predicted"/>
<evidence type="ECO:0000256" key="5">
    <source>
        <dbReference type="ARBA" id="ARBA00022777"/>
    </source>
</evidence>
<evidence type="ECO:0000256" key="6">
    <source>
        <dbReference type="ARBA" id="ARBA00022840"/>
    </source>
</evidence>
<keyword evidence="2" id="KW-0444">Lipid biosynthesis</keyword>
<dbReference type="GO" id="GO:0005829">
    <property type="term" value="C:cytosol"/>
    <property type="evidence" value="ECO:0007669"/>
    <property type="project" value="TreeGrafter"/>
</dbReference>
<dbReference type="VEuPathDB" id="MicrosporidiaDB:NAPIS_ORF01657"/>
<dbReference type="GO" id="GO:0019287">
    <property type="term" value="P:isopentenyl diphosphate biosynthetic process, mevalonate pathway"/>
    <property type="evidence" value="ECO:0007669"/>
    <property type="project" value="UniProtKB-UniPathway"/>
</dbReference>
<keyword evidence="8" id="KW-0443">Lipid metabolism</keyword>
<dbReference type="InterPro" id="IPR014721">
    <property type="entry name" value="Ribsml_uS5_D2-typ_fold_subgr"/>
</dbReference>
<comment type="pathway">
    <text evidence="9">Isoprenoid biosynthesis; isopentenyl diphosphate biosynthesis via mevalonate pathway; isopentenyl diphosphate from (R)-mevalonate: step 1/3.</text>
</comment>
<dbReference type="EMBL" id="KE647237">
    <property type="protein sequence ID" value="EQB60766.1"/>
    <property type="molecule type" value="Genomic_DNA"/>
</dbReference>
<evidence type="ECO:0000256" key="3">
    <source>
        <dbReference type="ARBA" id="ARBA00022679"/>
    </source>
</evidence>
<keyword evidence="12" id="KW-1185">Reference proteome</keyword>
<dbReference type="InterPro" id="IPR006205">
    <property type="entry name" value="Mev_gal_kin"/>
</dbReference>
<dbReference type="HOGENOM" id="CLU_017814_0_0_1"/>
<evidence type="ECO:0000256" key="9">
    <source>
        <dbReference type="ARBA" id="ARBA00029438"/>
    </source>
</evidence>
<name>T0MC62_9MICR</name>
<evidence type="ECO:0000259" key="10">
    <source>
        <dbReference type="Pfam" id="PF00288"/>
    </source>
</evidence>
<dbReference type="SUPFAM" id="SSF54211">
    <property type="entry name" value="Ribosomal protein S5 domain 2-like"/>
    <property type="match status" value="1"/>
</dbReference>
<reference evidence="11 12" key="1">
    <citation type="journal article" date="2013" name="BMC Genomics">
        <title>Genome sequencing and comparative genomics of honey bee microsporidia, Nosema apis reveal novel insights into host-parasite interactions.</title>
        <authorList>
            <person name="Chen Yp."/>
            <person name="Pettis J.S."/>
            <person name="Zhao Y."/>
            <person name="Liu X."/>
            <person name="Tallon L.J."/>
            <person name="Sadzewicz L.D."/>
            <person name="Li R."/>
            <person name="Zheng H."/>
            <person name="Huang S."/>
            <person name="Zhang X."/>
            <person name="Hamilton M.C."/>
            <person name="Pernal S.F."/>
            <person name="Melathopoulos A.P."/>
            <person name="Yan X."/>
            <person name="Evans J.D."/>
        </authorList>
    </citation>
    <scope>NUCLEOTIDE SEQUENCE [LARGE SCALE GENOMIC DNA]</scope>
    <source>
        <strain evidence="11 12">BRL 01</strain>
    </source>
</reference>
<keyword evidence="3" id="KW-0808">Transferase</keyword>
<dbReference type="PRINTS" id="PR00959">
    <property type="entry name" value="MEVGALKINASE"/>
</dbReference>
<dbReference type="InterPro" id="IPR020568">
    <property type="entry name" value="Ribosomal_Su5_D2-typ_SF"/>
</dbReference>
<dbReference type="AlphaFoldDB" id="T0MC62"/>
<keyword evidence="7" id="KW-0460">Magnesium</keyword>
<dbReference type="Gene3D" id="3.30.70.890">
    <property type="entry name" value="GHMP kinase, C-terminal domain"/>
    <property type="match status" value="1"/>
</dbReference>
<dbReference type="SUPFAM" id="SSF55060">
    <property type="entry name" value="GHMP Kinase, C-terminal domain"/>
    <property type="match status" value="1"/>
</dbReference>
<dbReference type="Proteomes" id="UP000053780">
    <property type="component" value="Unassembled WGS sequence"/>
</dbReference>
<evidence type="ECO:0000256" key="1">
    <source>
        <dbReference type="ARBA" id="ARBA00022490"/>
    </source>
</evidence>
<evidence type="ECO:0000313" key="12">
    <source>
        <dbReference type="Proteomes" id="UP000053780"/>
    </source>
</evidence>
<dbReference type="InterPro" id="IPR036554">
    <property type="entry name" value="GHMP_kinase_C_sf"/>
</dbReference>
<evidence type="ECO:0000256" key="7">
    <source>
        <dbReference type="ARBA" id="ARBA00022842"/>
    </source>
</evidence>
<accession>T0MC62</accession>
<dbReference type="GO" id="GO:0004496">
    <property type="term" value="F:mevalonate kinase activity"/>
    <property type="evidence" value="ECO:0007669"/>
    <property type="project" value="InterPro"/>
</dbReference>
<keyword evidence="1" id="KW-0963">Cytoplasm</keyword>
<protein>
    <submittedName>
        <fullName evidence="11">Mevalonate kinase</fullName>
    </submittedName>
</protein>
<dbReference type="GO" id="GO:0005524">
    <property type="term" value="F:ATP binding"/>
    <property type="evidence" value="ECO:0007669"/>
    <property type="project" value="UniProtKB-KW"/>
</dbReference>
<feature type="domain" description="GHMP kinase N-terminal" evidence="10">
    <location>
        <begin position="62"/>
        <end position="138"/>
    </location>
</feature>
<organism evidence="11 12">
    <name type="scientific">Vairimorpha apis BRL 01</name>
    <dbReference type="NCBI Taxonomy" id="1037528"/>
    <lineage>
        <taxon>Eukaryota</taxon>
        <taxon>Fungi</taxon>
        <taxon>Fungi incertae sedis</taxon>
        <taxon>Microsporidia</taxon>
        <taxon>Nosematidae</taxon>
        <taxon>Vairimorpha</taxon>
    </lineage>
</organism>
<keyword evidence="6" id="KW-0067">ATP-binding</keyword>
<dbReference type="Pfam" id="PF00288">
    <property type="entry name" value="GHMP_kinases_N"/>
    <property type="match status" value="1"/>
</dbReference>
<dbReference type="PANTHER" id="PTHR43290">
    <property type="entry name" value="MEVALONATE KINASE"/>
    <property type="match status" value="1"/>
</dbReference>
<evidence type="ECO:0000256" key="4">
    <source>
        <dbReference type="ARBA" id="ARBA00022741"/>
    </source>
</evidence>
<dbReference type="PANTHER" id="PTHR43290:SF2">
    <property type="entry name" value="MEVALONATE KINASE"/>
    <property type="match status" value="1"/>
</dbReference>
<dbReference type="Gene3D" id="3.30.230.10">
    <property type="match status" value="1"/>
</dbReference>
<evidence type="ECO:0000256" key="8">
    <source>
        <dbReference type="ARBA" id="ARBA00023098"/>
    </source>
</evidence>
<evidence type="ECO:0000256" key="2">
    <source>
        <dbReference type="ARBA" id="ARBA00022516"/>
    </source>
</evidence>